<dbReference type="AlphaFoldDB" id="A0A2I2G9V0"/>
<dbReference type="Proteomes" id="UP000234275">
    <property type="component" value="Unassembled WGS sequence"/>
</dbReference>
<dbReference type="InterPro" id="IPR011009">
    <property type="entry name" value="Kinase-like_dom_sf"/>
</dbReference>
<dbReference type="EMBL" id="MSFO01000004">
    <property type="protein sequence ID" value="PLB49656.1"/>
    <property type="molecule type" value="Genomic_DNA"/>
</dbReference>
<dbReference type="GeneID" id="36555411"/>
<evidence type="ECO:0000313" key="1">
    <source>
        <dbReference type="EMBL" id="PLB49656.1"/>
    </source>
</evidence>
<keyword evidence="2" id="KW-1185">Reference proteome</keyword>
<evidence type="ECO:0008006" key="3">
    <source>
        <dbReference type="Google" id="ProtNLM"/>
    </source>
</evidence>
<name>A0A2I2G9V0_9EURO</name>
<gene>
    <name evidence="1" type="ORF">P170DRAFT_426533</name>
</gene>
<comment type="caution">
    <text evidence="1">The sequence shown here is derived from an EMBL/GenBank/DDBJ whole genome shotgun (WGS) entry which is preliminary data.</text>
</comment>
<proteinExistence type="predicted"/>
<protein>
    <recommendedName>
        <fullName evidence="3">Protein kinase domain-containing protein</fullName>
    </recommendedName>
</protein>
<organism evidence="1 2">
    <name type="scientific">Aspergillus steynii IBT 23096</name>
    <dbReference type="NCBI Taxonomy" id="1392250"/>
    <lineage>
        <taxon>Eukaryota</taxon>
        <taxon>Fungi</taxon>
        <taxon>Dikarya</taxon>
        <taxon>Ascomycota</taxon>
        <taxon>Pezizomycotina</taxon>
        <taxon>Eurotiomycetes</taxon>
        <taxon>Eurotiomycetidae</taxon>
        <taxon>Eurotiales</taxon>
        <taxon>Aspergillaceae</taxon>
        <taxon>Aspergillus</taxon>
        <taxon>Aspergillus subgen. Circumdati</taxon>
    </lineage>
</organism>
<dbReference type="OrthoDB" id="4207132at2759"/>
<dbReference type="Gene3D" id="1.10.510.10">
    <property type="entry name" value="Transferase(Phosphotransferase) domain 1"/>
    <property type="match status" value="1"/>
</dbReference>
<reference evidence="1 2" key="1">
    <citation type="submission" date="2016-12" db="EMBL/GenBank/DDBJ databases">
        <title>The genomes of Aspergillus section Nigri reveals drivers in fungal speciation.</title>
        <authorList>
            <consortium name="DOE Joint Genome Institute"/>
            <person name="Vesth T.C."/>
            <person name="Nybo J."/>
            <person name="Theobald S."/>
            <person name="Brandl J."/>
            <person name="Frisvad J.C."/>
            <person name="Nielsen K.F."/>
            <person name="Lyhne E.K."/>
            <person name="Kogle M.E."/>
            <person name="Kuo A."/>
            <person name="Riley R."/>
            <person name="Clum A."/>
            <person name="Nolan M."/>
            <person name="Lipzen A."/>
            <person name="Salamov A."/>
            <person name="Henrissat B."/>
            <person name="Wiebenga A."/>
            <person name="De Vries R.P."/>
            <person name="Grigoriev I.V."/>
            <person name="Mortensen U.H."/>
            <person name="Andersen M.R."/>
            <person name="Baker S.E."/>
        </authorList>
    </citation>
    <scope>NUCLEOTIDE SEQUENCE [LARGE SCALE GENOMIC DNA]</scope>
    <source>
        <strain evidence="1 2">IBT 23096</strain>
    </source>
</reference>
<evidence type="ECO:0000313" key="2">
    <source>
        <dbReference type="Proteomes" id="UP000234275"/>
    </source>
</evidence>
<accession>A0A2I2G9V0</accession>
<dbReference type="VEuPathDB" id="FungiDB:P170DRAFT_426533"/>
<dbReference type="SUPFAM" id="SSF56112">
    <property type="entry name" value="Protein kinase-like (PK-like)"/>
    <property type="match status" value="1"/>
</dbReference>
<sequence length="274" mass="31201">MSFYDQTLGMLTGATIPSSKTSTLWSLGKILTYKTRVHDENEGSIEEITGTCIATQVAEQPTPDTEVMEVIVKIKIQLTPWDNPDIQTISSEAWREIENLEELTKAECSSTPRLIEYFSYKQHNQMYCPGGYIVFIVMEKVPGHDLQNFEALPLEERDSVRIAFIRALWEFTEQGFVHEDPRRENIIWDKASQRCVIVDLEDVWNMELPKGGNITLDPVNELSLWWLNSGVAQPVDGHSMDDPMMPEPRKEGWTFNSLEEAVAFLQSGRGISLS</sequence>
<dbReference type="RefSeq" id="XP_024704958.1">
    <property type="nucleotide sequence ID" value="XM_024847712.1"/>
</dbReference>
<dbReference type="STRING" id="1392250.A0A2I2G9V0"/>